<accession>A0A061SG72</accession>
<dbReference type="PANTHER" id="PTHR21567">
    <property type="entry name" value="CLASP"/>
    <property type="match status" value="1"/>
</dbReference>
<evidence type="ECO:0000313" key="2">
    <source>
        <dbReference type="EMBL" id="JAC84122.1"/>
    </source>
</evidence>
<dbReference type="Gene3D" id="1.25.10.10">
    <property type="entry name" value="Leucine-rich Repeat Variant"/>
    <property type="match status" value="1"/>
</dbReference>
<gene>
    <name evidence="2" type="ORF">TSPGSL018_1724</name>
</gene>
<organism evidence="2">
    <name type="scientific">Tetraselmis sp. GSL018</name>
    <dbReference type="NCBI Taxonomy" id="582737"/>
    <lineage>
        <taxon>Eukaryota</taxon>
        <taxon>Viridiplantae</taxon>
        <taxon>Chlorophyta</taxon>
        <taxon>core chlorophytes</taxon>
        <taxon>Chlorodendrophyceae</taxon>
        <taxon>Chlorodendrales</taxon>
        <taxon>Chlorodendraceae</taxon>
        <taxon>Tetraselmis</taxon>
    </lineage>
</organism>
<dbReference type="GO" id="GO:0005881">
    <property type="term" value="C:cytoplasmic microtubule"/>
    <property type="evidence" value="ECO:0007669"/>
    <property type="project" value="TreeGrafter"/>
</dbReference>
<evidence type="ECO:0000256" key="1">
    <source>
        <dbReference type="SAM" id="MobiDB-lite"/>
    </source>
</evidence>
<dbReference type="EMBL" id="GBEZ01000790">
    <property type="protein sequence ID" value="JAC84122.1"/>
    <property type="molecule type" value="Transcribed_RNA"/>
</dbReference>
<dbReference type="AlphaFoldDB" id="A0A061SG72"/>
<protein>
    <submittedName>
        <fullName evidence="2">Protein fam179b</fullName>
    </submittedName>
</protein>
<sequence>MSRLSDSDEEGAVAPRAPSGNPSDRAKGGSVEELETHQLQPLPNPAQALPKILKALNAANSAKRQQLDWVAQYEAITDARRLIVHHKDILSGNLHALVMAALPAAQELRSLTAKNAMMLWQEAFRFLGRLLDPELEQICPVLLKKAGSRAARRSSRAPPRALCWR</sequence>
<dbReference type="PANTHER" id="PTHR21567:SF87">
    <property type="entry name" value="CRESCERIN-LIKE PROTEIN CHE-12"/>
    <property type="match status" value="1"/>
</dbReference>
<name>A0A061SG72_9CHLO</name>
<proteinExistence type="predicted"/>
<dbReference type="GO" id="GO:0000226">
    <property type="term" value="P:microtubule cytoskeleton organization"/>
    <property type="evidence" value="ECO:0007669"/>
    <property type="project" value="TreeGrafter"/>
</dbReference>
<dbReference type="GO" id="GO:0008017">
    <property type="term" value="F:microtubule binding"/>
    <property type="evidence" value="ECO:0007669"/>
    <property type="project" value="TreeGrafter"/>
</dbReference>
<reference evidence="2" key="1">
    <citation type="submission" date="2014-05" db="EMBL/GenBank/DDBJ databases">
        <title>The transcriptome of the halophilic microalga Tetraselmis sp. GSL018 isolated from the Great Salt Lake, Utah.</title>
        <authorList>
            <person name="Jinkerson R.E."/>
            <person name="D'Adamo S."/>
            <person name="Posewitz M.C."/>
        </authorList>
    </citation>
    <scope>NUCLEOTIDE SEQUENCE</scope>
    <source>
        <strain evidence="2">GSL018</strain>
    </source>
</reference>
<dbReference type="InterPro" id="IPR011989">
    <property type="entry name" value="ARM-like"/>
</dbReference>
<feature type="region of interest" description="Disordered" evidence="1">
    <location>
        <begin position="1"/>
        <end position="33"/>
    </location>
</feature>